<evidence type="ECO:0000313" key="1">
    <source>
        <dbReference type="EMBL" id="CAB4152297.1"/>
    </source>
</evidence>
<dbReference type="InterPro" id="IPR024659">
    <property type="entry name" value="Phage_coat_Gp5"/>
</dbReference>
<sequence>MANTNLTISMVTKECLAVLENNLTFAKGCNREYDDQFAIGGAKIGDTINIRKPARYAGRTGATMSVEDHTETSVALQLDTQFGVDINFTSKELSLSIDEFSDRIIKPAMAVVANKVDAAGLLMAYQSVYNTVGTPGTVPTALKTYLQAGAKMDYEAAPRDGNRSIVLDPTAQVEIVDALKGLFQSGEQIKSQYEKGNMGLAGGFKWSMDQNIYTHTVGPLGGTPLVNGATAQGATTLVTDGWTASAANRLKKGDVFTIANVFAVNPQTRVSTGQLRQFVVTADTDSSAGGAATIPISPAIASTGAFATVNALPADNAALTILGAANTLSPQHLAYHKNAFVLGCADLLLPKGVDMAARISDKQLGLSARMVRQYDIVNDKFPCRFDILFGWKALYPELACRIAG</sequence>
<dbReference type="EMBL" id="LR796582">
    <property type="protein sequence ID" value="CAB4152297.1"/>
    <property type="molecule type" value="Genomic_DNA"/>
</dbReference>
<protein>
    <submittedName>
        <fullName evidence="1">Major capsid protein Gp5</fullName>
    </submittedName>
</protein>
<dbReference type="Gene3D" id="2.40.30.240">
    <property type="match status" value="1"/>
</dbReference>
<gene>
    <name evidence="1" type="ORF">UFOVP610_4</name>
</gene>
<accession>A0A6J5N1W5</accession>
<organism evidence="1">
    <name type="scientific">uncultured Caudovirales phage</name>
    <dbReference type="NCBI Taxonomy" id="2100421"/>
    <lineage>
        <taxon>Viruses</taxon>
        <taxon>Duplodnaviria</taxon>
        <taxon>Heunggongvirae</taxon>
        <taxon>Uroviricota</taxon>
        <taxon>Caudoviricetes</taxon>
        <taxon>Peduoviridae</taxon>
        <taxon>Maltschvirus</taxon>
        <taxon>Maltschvirus maltsch</taxon>
    </lineage>
</organism>
<proteinExistence type="predicted"/>
<name>A0A6J5N1W5_9CAUD</name>
<reference evidence="1" key="1">
    <citation type="submission" date="2020-04" db="EMBL/GenBank/DDBJ databases">
        <authorList>
            <person name="Chiriac C."/>
            <person name="Salcher M."/>
            <person name="Ghai R."/>
            <person name="Kavagutti S V."/>
        </authorList>
    </citation>
    <scope>NUCLEOTIDE SEQUENCE</scope>
</reference>
<dbReference type="Pfam" id="PF11651">
    <property type="entry name" value="P22_CoatProtein"/>
    <property type="match status" value="1"/>
</dbReference>